<gene>
    <name evidence="2" type="ORF">UFOVP761_49</name>
</gene>
<feature type="transmembrane region" description="Helical" evidence="1">
    <location>
        <begin position="12"/>
        <end position="35"/>
    </location>
</feature>
<evidence type="ECO:0000256" key="1">
    <source>
        <dbReference type="SAM" id="Phobius"/>
    </source>
</evidence>
<keyword evidence="1" id="KW-1133">Transmembrane helix</keyword>
<protein>
    <submittedName>
        <fullName evidence="2">Uncharacterized protein</fullName>
    </submittedName>
</protein>
<keyword evidence="1" id="KW-0812">Transmembrane</keyword>
<dbReference type="EMBL" id="LR796718">
    <property type="protein sequence ID" value="CAB4161693.1"/>
    <property type="molecule type" value="Genomic_DNA"/>
</dbReference>
<reference evidence="2" key="1">
    <citation type="submission" date="2020-04" db="EMBL/GenBank/DDBJ databases">
        <authorList>
            <person name="Chiriac C."/>
            <person name="Salcher M."/>
            <person name="Ghai R."/>
            <person name="Kavagutti S V."/>
        </authorList>
    </citation>
    <scope>NUCLEOTIDE SEQUENCE</scope>
</reference>
<organism evidence="2">
    <name type="scientific">uncultured Caudovirales phage</name>
    <dbReference type="NCBI Taxonomy" id="2100421"/>
    <lineage>
        <taxon>Viruses</taxon>
        <taxon>Duplodnaviria</taxon>
        <taxon>Heunggongvirae</taxon>
        <taxon>Uroviricota</taxon>
        <taxon>Caudoviricetes</taxon>
        <taxon>Peduoviridae</taxon>
        <taxon>Maltschvirus</taxon>
        <taxon>Maltschvirus maltsch</taxon>
    </lineage>
</organism>
<name>A0A6J5NRX4_9CAUD</name>
<feature type="transmembrane region" description="Helical" evidence="1">
    <location>
        <begin position="55"/>
        <end position="73"/>
    </location>
</feature>
<proteinExistence type="predicted"/>
<accession>A0A6J5NRX4</accession>
<evidence type="ECO:0000313" key="2">
    <source>
        <dbReference type="EMBL" id="CAB4161693.1"/>
    </source>
</evidence>
<sequence>MPPIDKQAHFWWGWAIAATLYSINPWFAILVTAIVGASKELRDSLGYGTPDVWDFVATALGGAVGAFCCLVLTSL</sequence>
<keyword evidence="1" id="KW-0472">Membrane</keyword>